<dbReference type="EMBL" id="CP127294">
    <property type="protein sequence ID" value="WIX76099.1"/>
    <property type="molecule type" value="Genomic_DNA"/>
</dbReference>
<reference evidence="1 2" key="1">
    <citation type="submission" date="2023-06" db="EMBL/GenBank/DDBJ databases">
        <authorList>
            <person name="Oyuntsetseg B."/>
            <person name="Kim S.B."/>
        </authorList>
    </citation>
    <scope>NUCLEOTIDE SEQUENCE [LARGE SCALE GENOMIC DNA]</scope>
    <source>
        <strain evidence="1 2">2-15</strain>
    </source>
</reference>
<evidence type="ECO:0008006" key="3">
    <source>
        <dbReference type="Google" id="ProtNLM"/>
    </source>
</evidence>
<organism evidence="1 2">
    <name type="scientific">Amycolatopsis carbonis</name>
    <dbReference type="NCBI Taxonomy" id="715471"/>
    <lineage>
        <taxon>Bacteria</taxon>
        <taxon>Bacillati</taxon>
        <taxon>Actinomycetota</taxon>
        <taxon>Actinomycetes</taxon>
        <taxon>Pseudonocardiales</taxon>
        <taxon>Pseudonocardiaceae</taxon>
        <taxon>Amycolatopsis</taxon>
    </lineage>
</organism>
<dbReference type="Proteomes" id="UP001236014">
    <property type="component" value="Chromosome"/>
</dbReference>
<accession>A0A9Y2IAQ0</accession>
<evidence type="ECO:0000313" key="1">
    <source>
        <dbReference type="EMBL" id="WIX76099.1"/>
    </source>
</evidence>
<dbReference type="AlphaFoldDB" id="A0A9Y2IAQ0"/>
<name>A0A9Y2IAQ0_9PSEU</name>
<gene>
    <name evidence="1" type="ORF">QRX50_32100</name>
</gene>
<sequence>MIIGEAGRAAQTVFGDVSGRGPVYGGGGGAGGTFEMEPAELDAVIGLWEDQLTKITADGRKIADIVTALKAPGKDPASSDYATTGGDSLRALQEQNDSMRQYVQGYLAKLKAAKDKTVATDQANAELGQAR</sequence>
<keyword evidence="2" id="KW-1185">Reference proteome</keyword>
<protein>
    <recommendedName>
        <fullName evidence="3">PE domain-containing protein</fullName>
    </recommendedName>
</protein>
<dbReference type="KEGG" id="acab:QRX50_32100"/>
<dbReference type="Gene3D" id="1.10.287.850">
    <property type="entry name" value="HP0062-like domain"/>
    <property type="match status" value="1"/>
</dbReference>
<evidence type="ECO:0000313" key="2">
    <source>
        <dbReference type="Proteomes" id="UP001236014"/>
    </source>
</evidence>
<dbReference type="RefSeq" id="WP_285966856.1">
    <property type="nucleotide sequence ID" value="NZ_CP127294.1"/>
</dbReference>
<proteinExistence type="predicted"/>